<organism evidence="1 2">
    <name type="scientific">Dichomitus squalens</name>
    <dbReference type="NCBI Taxonomy" id="114155"/>
    <lineage>
        <taxon>Eukaryota</taxon>
        <taxon>Fungi</taxon>
        <taxon>Dikarya</taxon>
        <taxon>Basidiomycota</taxon>
        <taxon>Agaricomycotina</taxon>
        <taxon>Agaricomycetes</taxon>
        <taxon>Polyporales</taxon>
        <taxon>Polyporaceae</taxon>
        <taxon>Dichomitus</taxon>
    </lineage>
</organism>
<dbReference type="EMBL" id="ML145091">
    <property type="protein sequence ID" value="TBU62894.1"/>
    <property type="molecule type" value="Genomic_DNA"/>
</dbReference>
<accession>A0A4Q9Q8G4</accession>
<reference evidence="1 2" key="1">
    <citation type="submission" date="2019-01" db="EMBL/GenBank/DDBJ databases">
        <title>Draft genome sequences of three monokaryotic isolates of the white-rot basidiomycete fungus Dichomitus squalens.</title>
        <authorList>
            <consortium name="DOE Joint Genome Institute"/>
            <person name="Lopez S.C."/>
            <person name="Andreopoulos B."/>
            <person name="Pangilinan J."/>
            <person name="Lipzen A."/>
            <person name="Riley R."/>
            <person name="Ahrendt S."/>
            <person name="Ng V."/>
            <person name="Barry K."/>
            <person name="Daum C."/>
            <person name="Grigoriev I.V."/>
            <person name="Hilden K.S."/>
            <person name="Makela M.R."/>
            <person name="de Vries R.P."/>
        </authorList>
    </citation>
    <scope>NUCLEOTIDE SEQUENCE [LARGE SCALE GENOMIC DNA]</scope>
    <source>
        <strain evidence="1 2">CBS 464.89</strain>
    </source>
</reference>
<name>A0A4Q9Q8G4_9APHY</name>
<dbReference type="AlphaFoldDB" id="A0A4Q9Q8G4"/>
<gene>
    <name evidence="1" type="ORF">BD310DRAFT_657214</name>
</gene>
<dbReference type="Proteomes" id="UP000292082">
    <property type="component" value="Unassembled WGS sequence"/>
</dbReference>
<sequence length="129" mass="14234">MDEFSDILILPSSRIRPDVPRGCSHTSFTLAQFALHSRPVTTFSLSLFCLLIPMRTSLLSSSFSRRMDSTCLRFTTSLRRTSQPVLQKCLCTTVSLCDPNPVFSYNIASGFRAVHRSSSARLPAAEGSA</sequence>
<protein>
    <submittedName>
        <fullName evidence="1">Uncharacterized protein</fullName>
    </submittedName>
</protein>
<keyword evidence="2" id="KW-1185">Reference proteome</keyword>
<evidence type="ECO:0000313" key="1">
    <source>
        <dbReference type="EMBL" id="TBU62894.1"/>
    </source>
</evidence>
<evidence type="ECO:0000313" key="2">
    <source>
        <dbReference type="Proteomes" id="UP000292082"/>
    </source>
</evidence>
<proteinExistence type="predicted"/>